<gene>
    <name evidence="1" type="ORF">RND71_042107</name>
</gene>
<dbReference type="AlphaFoldDB" id="A0AAE1QQB7"/>
<evidence type="ECO:0000313" key="2">
    <source>
        <dbReference type="Proteomes" id="UP001291623"/>
    </source>
</evidence>
<evidence type="ECO:0000313" key="1">
    <source>
        <dbReference type="EMBL" id="KAK4337620.1"/>
    </source>
</evidence>
<organism evidence="1 2">
    <name type="scientific">Anisodus tanguticus</name>
    <dbReference type="NCBI Taxonomy" id="243964"/>
    <lineage>
        <taxon>Eukaryota</taxon>
        <taxon>Viridiplantae</taxon>
        <taxon>Streptophyta</taxon>
        <taxon>Embryophyta</taxon>
        <taxon>Tracheophyta</taxon>
        <taxon>Spermatophyta</taxon>
        <taxon>Magnoliopsida</taxon>
        <taxon>eudicotyledons</taxon>
        <taxon>Gunneridae</taxon>
        <taxon>Pentapetalae</taxon>
        <taxon>asterids</taxon>
        <taxon>lamiids</taxon>
        <taxon>Solanales</taxon>
        <taxon>Solanaceae</taxon>
        <taxon>Solanoideae</taxon>
        <taxon>Hyoscyameae</taxon>
        <taxon>Anisodus</taxon>
    </lineage>
</organism>
<reference evidence="1" key="1">
    <citation type="submission" date="2023-12" db="EMBL/GenBank/DDBJ databases">
        <title>Genome assembly of Anisodus tanguticus.</title>
        <authorList>
            <person name="Wang Y.-J."/>
        </authorList>
    </citation>
    <scope>NUCLEOTIDE SEQUENCE</scope>
    <source>
        <strain evidence="1">KB-2021</strain>
        <tissue evidence="1">Leaf</tissue>
    </source>
</reference>
<name>A0AAE1QQB7_9SOLA</name>
<keyword evidence="2" id="KW-1185">Reference proteome</keyword>
<proteinExistence type="predicted"/>
<dbReference type="EMBL" id="JAVYJV010000024">
    <property type="protein sequence ID" value="KAK4337620.1"/>
    <property type="molecule type" value="Genomic_DNA"/>
</dbReference>
<dbReference type="Proteomes" id="UP001291623">
    <property type="component" value="Unassembled WGS sequence"/>
</dbReference>
<comment type="caution">
    <text evidence="1">The sequence shown here is derived from an EMBL/GenBank/DDBJ whole genome shotgun (WGS) entry which is preliminary data.</text>
</comment>
<accession>A0AAE1QQB7</accession>
<protein>
    <submittedName>
        <fullName evidence="1">Uncharacterized protein</fullName>
    </submittedName>
</protein>
<sequence>MDDLHKEMELRVTSPHLSEQYERRFHFTSAGAGVQQGADTGVRGLALDSPPHVLHDKLQGAFQVSEQRLCLVLECEVLVR</sequence>